<dbReference type="Ensembl" id="ENSCCRT00010126338.1">
    <property type="protein sequence ID" value="ENSCCRP00010113609.1"/>
    <property type="gene ID" value="ENSCCRG00010049994.1"/>
</dbReference>
<organism evidence="2 3">
    <name type="scientific">Cyprinus carpio</name>
    <name type="common">Common carp</name>
    <dbReference type="NCBI Taxonomy" id="7962"/>
    <lineage>
        <taxon>Eukaryota</taxon>
        <taxon>Metazoa</taxon>
        <taxon>Chordata</taxon>
        <taxon>Craniata</taxon>
        <taxon>Vertebrata</taxon>
        <taxon>Euteleostomi</taxon>
        <taxon>Actinopterygii</taxon>
        <taxon>Neopterygii</taxon>
        <taxon>Teleostei</taxon>
        <taxon>Ostariophysi</taxon>
        <taxon>Cypriniformes</taxon>
        <taxon>Cyprinidae</taxon>
        <taxon>Cyprininae</taxon>
        <taxon>Cyprinus</taxon>
    </lineage>
</organism>
<sequence length="425" mass="49097">MERIVYEQIQNYFCINDLNTAHQHAYRKGYSTATALTQMTDEWLKEIDAGKIVGSVLLDFSAAFDILDHKLLIKKLHCYGFDRDSVAWINSYLTNRKYCVYFNGGFSEMRVMSCGVPQGSCLGPLLFSIFTNDLPLVLNNASIAMYADDSTIYSSAFTSRELEETLNEELVHIRRWVNINKLVLNIEKTKCSVLCSKRVGRVEPRLQLKLDDIEIEQVTEVKLLGVLIDSRMSWTKQIDEMLKKMGRAMAAIRYCKIYLPRHLIKQLMEALVLSQLDYCTVIWSNTSECNLNRLQVAQNKAARIVLNCSYRTRVCDMLSMLNWLPVKSRLYYSLLGFARKVITTRTPVILFKNFKFSQDGHEYVTRQSSVGRFLLPVYRTGAGQRTLHYRAMVAWNSLPSFLVNEASKMVFKIKLKLYLFTQVFI</sequence>
<dbReference type="PANTHER" id="PTHR33332">
    <property type="entry name" value="REVERSE TRANSCRIPTASE DOMAIN-CONTAINING PROTEIN"/>
    <property type="match status" value="1"/>
</dbReference>
<evidence type="ECO:0000313" key="3">
    <source>
        <dbReference type="Proteomes" id="UP000694427"/>
    </source>
</evidence>
<reference evidence="2" key="2">
    <citation type="submission" date="2025-09" db="UniProtKB">
        <authorList>
            <consortium name="Ensembl"/>
        </authorList>
    </citation>
    <scope>IDENTIFICATION</scope>
</reference>
<dbReference type="Pfam" id="PF00078">
    <property type="entry name" value="RVT_1"/>
    <property type="match status" value="1"/>
</dbReference>
<dbReference type="PROSITE" id="PS50878">
    <property type="entry name" value="RT_POL"/>
    <property type="match status" value="1"/>
</dbReference>
<proteinExistence type="predicted"/>
<protein>
    <recommendedName>
        <fullName evidence="1">Reverse transcriptase domain-containing protein</fullName>
    </recommendedName>
</protein>
<dbReference type="CDD" id="cd01650">
    <property type="entry name" value="RT_nLTR_like"/>
    <property type="match status" value="1"/>
</dbReference>
<accession>A0A8C1PVX1</accession>
<dbReference type="AlphaFoldDB" id="A0A8C1PVX1"/>
<feature type="domain" description="Reverse transcriptase" evidence="1">
    <location>
        <begin position="1"/>
        <end position="228"/>
    </location>
</feature>
<dbReference type="SUPFAM" id="SSF56672">
    <property type="entry name" value="DNA/RNA polymerases"/>
    <property type="match status" value="1"/>
</dbReference>
<keyword evidence="3" id="KW-1185">Reference proteome</keyword>
<evidence type="ECO:0000259" key="1">
    <source>
        <dbReference type="PROSITE" id="PS50878"/>
    </source>
</evidence>
<dbReference type="Proteomes" id="UP000694427">
    <property type="component" value="Unplaced"/>
</dbReference>
<dbReference type="InterPro" id="IPR043502">
    <property type="entry name" value="DNA/RNA_pol_sf"/>
</dbReference>
<evidence type="ECO:0000313" key="2">
    <source>
        <dbReference type="Ensembl" id="ENSCCRP00010113609.1"/>
    </source>
</evidence>
<reference evidence="2" key="1">
    <citation type="submission" date="2025-08" db="UniProtKB">
        <authorList>
            <consortium name="Ensembl"/>
        </authorList>
    </citation>
    <scope>IDENTIFICATION</scope>
</reference>
<dbReference type="InterPro" id="IPR000477">
    <property type="entry name" value="RT_dom"/>
</dbReference>
<name>A0A8C1PVX1_CYPCA</name>